<sequence>MMTTKRLYLLLLGFALIGMKAQAQHVSFGPLHSQDSPREDWLLPGDTVYQDGKTVVYGGKPVKNTYTPIRHIDSNSDELYKMGSYLKNPQDSDYYNNPISNLVNSGGLGNSYDYWGNDWGKYGWNRYGWGLHKGLNLSVDLSVFATFGKHAPHWGGFTQTINATYLTPLTKDNKLWMALGTYLNNINYGGDNFRDGGVYGILGYQFDEHWEAYVYGQVSVANNYNSIYNRYAGYGPYGYGRYGMYPGILGMGVMPGGYGMGAAGANVLGAGVRYTNKNFSIGVSVEGNWYNNPKTPTYYKQYDYPVK</sequence>
<evidence type="ECO:0000313" key="3">
    <source>
        <dbReference type="Proteomes" id="UP001205531"/>
    </source>
</evidence>
<evidence type="ECO:0008006" key="4">
    <source>
        <dbReference type="Google" id="ProtNLM"/>
    </source>
</evidence>
<comment type="caution">
    <text evidence="2">The sequence shown here is derived from an EMBL/GenBank/DDBJ whole genome shotgun (WGS) entry which is preliminary data.</text>
</comment>
<dbReference type="RefSeq" id="WP_254950594.1">
    <property type="nucleotide sequence ID" value="NZ_JANDWY010000004.1"/>
</dbReference>
<organism evidence="2 3">
    <name type="scientific">Segatella copri</name>
    <dbReference type="NCBI Taxonomy" id="165179"/>
    <lineage>
        <taxon>Bacteria</taxon>
        <taxon>Pseudomonadati</taxon>
        <taxon>Bacteroidota</taxon>
        <taxon>Bacteroidia</taxon>
        <taxon>Bacteroidales</taxon>
        <taxon>Prevotellaceae</taxon>
        <taxon>Segatella</taxon>
    </lineage>
</organism>
<name>A0AAW5IEV9_9BACT</name>
<protein>
    <recommendedName>
        <fullName evidence="4">Major outer membrane protein</fullName>
    </recommendedName>
</protein>
<dbReference type="AlphaFoldDB" id="A0AAW5IEV9"/>
<reference evidence="2" key="1">
    <citation type="submission" date="2022-07" db="EMBL/GenBank/DDBJ databases">
        <title>Prevotella copri.</title>
        <authorList>
            <person name="Yang C."/>
        </authorList>
    </citation>
    <scope>NUCLEOTIDE SEQUENCE</scope>
    <source>
        <strain evidence="2">HF2107</strain>
    </source>
</reference>
<feature type="signal peptide" evidence="1">
    <location>
        <begin position="1"/>
        <end position="23"/>
    </location>
</feature>
<accession>A0AAW5IEV9</accession>
<dbReference type="Proteomes" id="UP001205531">
    <property type="component" value="Unassembled WGS sequence"/>
</dbReference>
<gene>
    <name evidence="2" type="ORF">NNC64_03035</name>
</gene>
<proteinExistence type="predicted"/>
<feature type="chain" id="PRO_5043431245" description="Major outer membrane protein" evidence="1">
    <location>
        <begin position="24"/>
        <end position="307"/>
    </location>
</feature>
<evidence type="ECO:0000313" key="2">
    <source>
        <dbReference type="EMBL" id="MCP9563549.1"/>
    </source>
</evidence>
<dbReference type="EMBL" id="JANDWZ010000004">
    <property type="protein sequence ID" value="MCP9563549.1"/>
    <property type="molecule type" value="Genomic_DNA"/>
</dbReference>
<keyword evidence="1" id="KW-0732">Signal</keyword>
<evidence type="ECO:0000256" key="1">
    <source>
        <dbReference type="SAM" id="SignalP"/>
    </source>
</evidence>